<dbReference type="AlphaFoldDB" id="A0A6J4KKV8"/>
<name>A0A6J4KKV8_9BACT</name>
<organism evidence="2">
    <name type="scientific">uncultured Gemmatimonadaceae bacterium</name>
    <dbReference type="NCBI Taxonomy" id="246130"/>
    <lineage>
        <taxon>Bacteria</taxon>
        <taxon>Pseudomonadati</taxon>
        <taxon>Gemmatimonadota</taxon>
        <taxon>Gemmatimonadia</taxon>
        <taxon>Gemmatimonadales</taxon>
        <taxon>Gemmatimonadaceae</taxon>
        <taxon>environmental samples</taxon>
    </lineage>
</organism>
<accession>A0A6J4KKV8</accession>
<dbReference type="GO" id="GO:0004451">
    <property type="term" value="F:isocitrate lyase activity"/>
    <property type="evidence" value="ECO:0007669"/>
    <property type="project" value="UniProtKB-EC"/>
</dbReference>
<dbReference type="EC" id="4.1.3.1" evidence="2"/>
<feature type="region of interest" description="Disordered" evidence="1">
    <location>
        <begin position="390"/>
        <end position="416"/>
    </location>
</feature>
<feature type="non-terminal residue" evidence="2">
    <location>
        <position position="1"/>
    </location>
</feature>
<dbReference type="EMBL" id="CADCTX010000218">
    <property type="protein sequence ID" value="CAA9307258.1"/>
    <property type="molecule type" value="Genomic_DNA"/>
</dbReference>
<sequence>GRTGSGRRLDARPLAERHARRRASARGAGTRPRLAPRRPLRRRHAPVLDRRRRAPAGVGAHRAHPRPARRRAAVGAAHRARLRPRVRRPHRRPGRADGARRARGHLPLRLAGRGRRQPRRADLPRPVALPGQLGAQRRPAHQPGAAARRRDRGRRGEARRPPLVRADRGRRRGRLRRPAQRVRADEGHDRGRRRGRALRGPALEREEVRPPRRQGARAHGALRAHARRGAPRGRRARRAHRARRPHRRRQRAPPHERRRRARPPVHHRRAHQRGLLPDHRRHRDGHRPRPRLRALRRPAVVRDEHARPRGGEAVRRGRARRVPGQDARLQLLAVVQLAPQPRRRHHREVPARARRDGLQVPVRHAGRLPPAQLRHVRARARLPRARHGRLRRPAGPRVRRRGAGLHGDEAPARGGHRVLRRGVAGDLGRPGVDARAARLDRGGAVPRAL</sequence>
<evidence type="ECO:0000256" key="1">
    <source>
        <dbReference type="SAM" id="MobiDB-lite"/>
    </source>
</evidence>
<feature type="compositionally biased region" description="Basic and acidic residues" evidence="1">
    <location>
        <begin position="7"/>
        <end position="17"/>
    </location>
</feature>
<proteinExistence type="predicted"/>
<feature type="compositionally biased region" description="Basic residues" evidence="1">
    <location>
        <begin position="279"/>
        <end position="296"/>
    </location>
</feature>
<protein>
    <submittedName>
        <fullName evidence="2">Isocitrate lyase</fullName>
        <ecNumber evidence="2">4.1.3.1</ecNumber>
    </submittedName>
</protein>
<feature type="compositionally biased region" description="Basic residues" evidence="1">
    <location>
        <begin position="61"/>
        <end position="93"/>
    </location>
</feature>
<feature type="compositionally biased region" description="Basic and acidic residues" evidence="1">
    <location>
        <begin position="300"/>
        <end position="315"/>
    </location>
</feature>
<feature type="non-terminal residue" evidence="2">
    <location>
        <position position="449"/>
    </location>
</feature>
<feature type="region of interest" description="Disordered" evidence="1">
    <location>
        <begin position="1"/>
        <end position="322"/>
    </location>
</feature>
<keyword evidence="2" id="KW-0456">Lyase</keyword>
<reference evidence="2" key="1">
    <citation type="submission" date="2020-02" db="EMBL/GenBank/DDBJ databases">
        <authorList>
            <person name="Meier V. D."/>
        </authorList>
    </citation>
    <scope>NUCLEOTIDE SEQUENCE</scope>
    <source>
        <strain evidence="2">AVDCRST_MAG40</strain>
    </source>
</reference>
<evidence type="ECO:0000313" key="2">
    <source>
        <dbReference type="EMBL" id="CAA9307258.1"/>
    </source>
</evidence>
<feature type="compositionally biased region" description="Basic residues" evidence="1">
    <location>
        <begin position="390"/>
        <end position="403"/>
    </location>
</feature>
<feature type="compositionally biased region" description="Basic residues" evidence="1">
    <location>
        <begin position="168"/>
        <end position="180"/>
    </location>
</feature>
<gene>
    <name evidence="2" type="ORF">AVDCRST_MAG40-753</name>
</gene>
<feature type="compositionally biased region" description="Basic residues" evidence="1">
    <location>
        <begin position="211"/>
        <end position="272"/>
    </location>
</feature>
<feature type="compositionally biased region" description="Basic residues" evidence="1">
    <location>
        <begin position="34"/>
        <end position="54"/>
    </location>
</feature>
<feature type="compositionally biased region" description="Basic residues" evidence="1">
    <location>
        <begin position="101"/>
        <end position="118"/>
    </location>
</feature>